<evidence type="ECO:0000256" key="6">
    <source>
        <dbReference type="ARBA" id="ARBA00032162"/>
    </source>
</evidence>
<dbReference type="FunFam" id="3.90.79.10:FF:000024">
    <property type="entry name" value="ADP-ribose pyrophosphatase"/>
    <property type="match status" value="1"/>
</dbReference>
<dbReference type="CDD" id="cd03424">
    <property type="entry name" value="NUDIX_ADPRase_Nudt5_UGPPase_Nudt14"/>
    <property type="match status" value="1"/>
</dbReference>
<dbReference type="PANTHER" id="PTHR11839:SF18">
    <property type="entry name" value="NUDIX HYDROLASE DOMAIN-CONTAINING PROTEIN"/>
    <property type="match status" value="1"/>
</dbReference>
<comment type="catalytic activity">
    <reaction evidence="1">
        <text>GDP-alpha-D-mannose + H2O = alpha-D-mannose 1-phosphate + GMP + 2 H(+)</text>
        <dbReference type="Rhea" id="RHEA:27978"/>
        <dbReference type="ChEBI" id="CHEBI:15377"/>
        <dbReference type="ChEBI" id="CHEBI:15378"/>
        <dbReference type="ChEBI" id="CHEBI:57527"/>
        <dbReference type="ChEBI" id="CHEBI:58115"/>
        <dbReference type="ChEBI" id="CHEBI:58409"/>
    </reaction>
</comment>
<evidence type="ECO:0000256" key="2">
    <source>
        <dbReference type="ARBA" id="ARBA00001946"/>
    </source>
</evidence>
<dbReference type="GO" id="GO:0005829">
    <property type="term" value="C:cytosol"/>
    <property type="evidence" value="ECO:0007669"/>
    <property type="project" value="TreeGrafter"/>
</dbReference>
<dbReference type="Pfam" id="PF00293">
    <property type="entry name" value="NUDIX"/>
    <property type="match status" value="1"/>
</dbReference>
<feature type="domain" description="Nudix hydrolase" evidence="8">
    <location>
        <begin position="42"/>
        <end position="172"/>
    </location>
</feature>
<evidence type="ECO:0000256" key="4">
    <source>
        <dbReference type="ARBA" id="ARBA00016377"/>
    </source>
</evidence>
<dbReference type="RefSeq" id="WP_089036854.1">
    <property type="nucleotide sequence ID" value="NZ_CP022278.1"/>
</dbReference>
<dbReference type="Gene3D" id="3.90.79.10">
    <property type="entry name" value="Nucleoside Triphosphate Pyrophosphohydrolase"/>
    <property type="match status" value="1"/>
</dbReference>
<dbReference type="OrthoDB" id="9806150at2"/>
<protein>
    <recommendedName>
        <fullName evidence="4">GDP-mannose pyrophosphatase</fullName>
    </recommendedName>
    <alternativeName>
        <fullName evidence="6">GDP-mannose hydrolase</fullName>
    </alternativeName>
    <alternativeName>
        <fullName evidence="7">GDPMK</fullName>
    </alternativeName>
</protein>
<dbReference type="InterPro" id="IPR015797">
    <property type="entry name" value="NUDIX_hydrolase-like_dom_sf"/>
</dbReference>
<organism evidence="9 10">
    <name type="scientific">Neisseria chenwenguii</name>
    <dbReference type="NCBI Taxonomy" id="1853278"/>
    <lineage>
        <taxon>Bacteria</taxon>
        <taxon>Pseudomonadati</taxon>
        <taxon>Pseudomonadota</taxon>
        <taxon>Betaproteobacteria</taxon>
        <taxon>Neisseriales</taxon>
        <taxon>Neisseriaceae</taxon>
        <taxon>Neisseria</taxon>
    </lineage>
</organism>
<evidence type="ECO:0000256" key="1">
    <source>
        <dbReference type="ARBA" id="ARBA00000847"/>
    </source>
</evidence>
<keyword evidence="5" id="KW-0378">Hydrolase</keyword>
<dbReference type="PANTHER" id="PTHR11839">
    <property type="entry name" value="UDP/ADP-SUGAR PYROPHOSPHATASE"/>
    <property type="match status" value="1"/>
</dbReference>
<comment type="cofactor">
    <cofactor evidence="2">
        <name>Mg(2+)</name>
        <dbReference type="ChEBI" id="CHEBI:18420"/>
    </cofactor>
</comment>
<name>A0A220S430_9NEIS</name>
<dbReference type="GO" id="GO:0019693">
    <property type="term" value="P:ribose phosphate metabolic process"/>
    <property type="evidence" value="ECO:0007669"/>
    <property type="project" value="TreeGrafter"/>
</dbReference>
<dbReference type="InterPro" id="IPR000086">
    <property type="entry name" value="NUDIX_hydrolase_dom"/>
</dbReference>
<dbReference type="Proteomes" id="UP000198238">
    <property type="component" value="Chromosome"/>
</dbReference>
<gene>
    <name evidence="9" type="ORF">BG910_10870</name>
</gene>
<evidence type="ECO:0000256" key="5">
    <source>
        <dbReference type="ARBA" id="ARBA00022801"/>
    </source>
</evidence>
<reference evidence="9 10" key="1">
    <citation type="submission" date="2017-06" db="EMBL/GenBank/DDBJ databases">
        <title>Neisseria chenwenguii sp. nov., isolated from the intestinal contents of Tibetan Plateau Pika in Yushu, Qinghai Province, China.</title>
        <authorList>
            <person name="Zhang G."/>
        </authorList>
    </citation>
    <scope>NUCLEOTIDE SEQUENCE [LARGE SCALE GENOMIC DNA]</scope>
    <source>
        <strain evidence="9 10">10023</strain>
    </source>
</reference>
<dbReference type="GO" id="GO:0016787">
    <property type="term" value="F:hydrolase activity"/>
    <property type="evidence" value="ECO:0007669"/>
    <property type="project" value="UniProtKB-KW"/>
</dbReference>
<dbReference type="PROSITE" id="PS51462">
    <property type="entry name" value="NUDIX"/>
    <property type="match status" value="1"/>
</dbReference>
<evidence type="ECO:0000259" key="8">
    <source>
        <dbReference type="PROSITE" id="PS51462"/>
    </source>
</evidence>
<keyword evidence="10" id="KW-1185">Reference proteome</keyword>
<accession>A0A220S430</accession>
<dbReference type="AlphaFoldDB" id="A0A220S430"/>
<evidence type="ECO:0000256" key="7">
    <source>
        <dbReference type="ARBA" id="ARBA00032272"/>
    </source>
</evidence>
<sequence length="180" mass="20060">MTYDHLKETKLSSEPMYQGTFINISRDKIRLPNGNESTRVVIRHPGAACVLAVTENDEVVLVRQWRYAADQAVLELPAGKLDAGEDPAVCALRELAEETPYTADSVKLLHTFYTAVGFCDEKMYLYQAQGVRLGSTLSNDEDEITETVLMSREAVKSALANDEIRDAKTLAGLQYWLLNS</sequence>
<dbReference type="SUPFAM" id="SSF55811">
    <property type="entry name" value="Nudix"/>
    <property type="match status" value="1"/>
</dbReference>
<dbReference type="GO" id="GO:0006753">
    <property type="term" value="P:nucleoside phosphate metabolic process"/>
    <property type="evidence" value="ECO:0007669"/>
    <property type="project" value="TreeGrafter"/>
</dbReference>
<evidence type="ECO:0000313" key="10">
    <source>
        <dbReference type="Proteomes" id="UP000198238"/>
    </source>
</evidence>
<evidence type="ECO:0000256" key="3">
    <source>
        <dbReference type="ARBA" id="ARBA00007275"/>
    </source>
</evidence>
<dbReference type="KEGG" id="nei:BG910_10870"/>
<evidence type="ECO:0000313" key="9">
    <source>
        <dbReference type="EMBL" id="ASK28162.1"/>
    </source>
</evidence>
<dbReference type="EMBL" id="CP022278">
    <property type="protein sequence ID" value="ASK28162.1"/>
    <property type="molecule type" value="Genomic_DNA"/>
</dbReference>
<proteinExistence type="inferred from homology"/>
<comment type="similarity">
    <text evidence="3">Belongs to the Nudix hydrolase family. NudK subfamily.</text>
</comment>